<dbReference type="HOGENOM" id="CLU_1795801_0_0_1"/>
<dbReference type="InParanoid" id="H2Y8K5"/>
<protein>
    <submittedName>
        <fullName evidence="1">Uncharacterized protein</fullName>
    </submittedName>
</protein>
<evidence type="ECO:0000313" key="1">
    <source>
        <dbReference type="Ensembl" id="ENSCSAVP00000001653.1"/>
    </source>
</evidence>
<proteinExistence type="predicted"/>
<accession>H2Y8K5</accession>
<dbReference type="Proteomes" id="UP000007875">
    <property type="component" value="Unassembled WGS sequence"/>
</dbReference>
<organism evidence="1 2">
    <name type="scientific">Ciona savignyi</name>
    <name type="common">Pacific transparent sea squirt</name>
    <dbReference type="NCBI Taxonomy" id="51511"/>
    <lineage>
        <taxon>Eukaryota</taxon>
        <taxon>Metazoa</taxon>
        <taxon>Chordata</taxon>
        <taxon>Tunicata</taxon>
        <taxon>Ascidiacea</taxon>
        <taxon>Phlebobranchia</taxon>
        <taxon>Cionidae</taxon>
        <taxon>Ciona</taxon>
    </lineage>
</organism>
<keyword evidence="2" id="KW-1185">Reference proteome</keyword>
<name>H2Y8K5_CIOSA</name>
<dbReference type="AlphaFoldDB" id="H2Y8K5"/>
<sequence>MFQDTTPSMLTNLPRYVVTPTCAARSPNTSAPRVESRAASDTGSWRNVWSRKRGIPHARSTCWSGRDTRRNSSKIASVDEHSRREKAQFIRSTSIHAFLHFPDKMLFLKISNFLENVGFTEISILRNLILSFVLMRIIVILFAM</sequence>
<reference evidence="2" key="1">
    <citation type="submission" date="2003-08" db="EMBL/GenBank/DDBJ databases">
        <authorList>
            <person name="Birren B."/>
            <person name="Nusbaum C."/>
            <person name="Abebe A."/>
            <person name="Abouelleil A."/>
            <person name="Adekoya E."/>
            <person name="Ait-zahra M."/>
            <person name="Allen N."/>
            <person name="Allen T."/>
            <person name="An P."/>
            <person name="Anderson M."/>
            <person name="Anderson S."/>
            <person name="Arachchi H."/>
            <person name="Armbruster J."/>
            <person name="Bachantsang P."/>
            <person name="Baldwin J."/>
            <person name="Barry A."/>
            <person name="Bayul T."/>
            <person name="Blitshsteyn B."/>
            <person name="Bloom T."/>
            <person name="Blye J."/>
            <person name="Boguslavskiy L."/>
            <person name="Borowsky M."/>
            <person name="Boukhgalter B."/>
            <person name="Brunache A."/>
            <person name="Butler J."/>
            <person name="Calixte N."/>
            <person name="Calvo S."/>
            <person name="Camarata J."/>
            <person name="Campo K."/>
            <person name="Chang J."/>
            <person name="Cheshatsang Y."/>
            <person name="Citroen M."/>
            <person name="Collymore A."/>
            <person name="Considine T."/>
            <person name="Cook A."/>
            <person name="Cooke P."/>
            <person name="Corum B."/>
            <person name="Cuomo C."/>
            <person name="David R."/>
            <person name="Dawoe T."/>
            <person name="Degray S."/>
            <person name="Dodge S."/>
            <person name="Dooley K."/>
            <person name="Dorje P."/>
            <person name="Dorjee K."/>
            <person name="Dorris L."/>
            <person name="Duffey N."/>
            <person name="Dupes A."/>
            <person name="Elkins T."/>
            <person name="Engels R."/>
            <person name="Erickson J."/>
            <person name="Farina A."/>
            <person name="Faro S."/>
            <person name="Ferreira P."/>
            <person name="Fischer H."/>
            <person name="Fitzgerald M."/>
            <person name="Foley K."/>
            <person name="Gage D."/>
            <person name="Galagan J."/>
            <person name="Gearin G."/>
            <person name="Gnerre S."/>
            <person name="Gnirke A."/>
            <person name="Goyette A."/>
            <person name="Graham J."/>
            <person name="Grandbois E."/>
            <person name="Gyaltsen K."/>
            <person name="Hafez N."/>
            <person name="Hagopian D."/>
            <person name="Hagos B."/>
            <person name="Hall J."/>
            <person name="Hatcher B."/>
            <person name="Heller A."/>
            <person name="Higgins H."/>
            <person name="Honan T."/>
            <person name="Horn A."/>
            <person name="Houde N."/>
            <person name="Hughes L."/>
            <person name="Hulme W."/>
            <person name="Husby E."/>
            <person name="Iliev I."/>
            <person name="Jaffe D."/>
            <person name="Jones C."/>
            <person name="Kamal M."/>
            <person name="Kamat A."/>
            <person name="Kamvysselis M."/>
            <person name="Karlsson E."/>
            <person name="Kells C."/>
            <person name="Kieu A."/>
            <person name="Kisner P."/>
            <person name="Kodira C."/>
            <person name="Kulbokas E."/>
            <person name="Labutti K."/>
            <person name="Lama D."/>
            <person name="Landers T."/>
            <person name="Leger J."/>
            <person name="Levine S."/>
            <person name="Lewis D."/>
            <person name="Lewis T."/>
            <person name="Lindblad-toh K."/>
            <person name="Liu X."/>
            <person name="Lokyitsang T."/>
            <person name="Lokyitsang Y."/>
            <person name="Lucien O."/>
            <person name="Lui A."/>
            <person name="Ma L.J."/>
            <person name="Mabbitt R."/>
            <person name="Macdonald J."/>
            <person name="Maclean C."/>
            <person name="Major J."/>
            <person name="Manning J."/>
            <person name="Marabella R."/>
            <person name="Maru K."/>
            <person name="Matthews C."/>
            <person name="Mauceli E."/>
            <person name="Mccarthy M."/>
            <person name="Mcdonough S."/>
            <person name="Mcghee T."/>
            <person name="Meldrim J."/>
            <person name="Meneus L."/>
            <person name="Mesirov J."/>
            <person name="Mihalev A."/>
            <person name="Mihova T."/>
            <person name="Mikkelsen T."/>
            <person name="Mlenga V."/>
            <person name="Moru K."/>
            <person name="Mozes J."/>
            <person name="Mulrain L."/>
            <person name="Munson G."/>
            <person name="Naylor J."/>
            <person name="Newes C."/>
            <person name="Nguyen C."/>
            <person name="Nguyen N."/>
            <person name="Nguyen T."/>
            <person name="Nicol R."/>
            <person name="Nielsen C."/>
            <person name="Nizzari M."/>
            <person name="Norbu C."/>
            <person name="Norbu N."/>
            <person name="O'donnell P."/>
            <person name="Okoawo O."/>
            <person name="O'leary S."/>
            <person name="Omotosho B."/>
            <person name="O'neill K."/>
            <person name="Osman S."/>
            <person name="Parker S."/>
            <person name="Perrin D."/>
            <person name="Phunkhang P."/>
            <person name="Piqani B."/>
            <person name="Purcell S."/>
            <person name="Rachupka T."/>
            <person name="Ramasamy U."/>
            <person name="Rameau R."/>
            <person name="Ray V."/>
            <person name="Raymond C."/>
            <person name="Retta R."/>
            <person name="Richardson S."/>
            <person name="Rise C."/>
            <person name="Rodriguez J."/>
            <person name="Rogers J."/>
            <person name="Rogov P."/>
            <person name="Rutman M."/>
            <person name="Schupbach R."/>
            <person name="Seaman C."/>
            <person name="Settipalli S."/>
            <person name="Sharpe T."/>
            <person name="Sheridan J."/>
            <person name="Sherpa N."/>
            <person name="Shi J."/>
            <person name="Smirnov S."/>
            <person name="Smith C."/>
            <person name="Sougnez C."/>
            <person name="Spencer B."/>
            <person name="Stalker J."/>
            <person name="Stange-thomann N."/>
            <person name="Stavropoulos S."/>
            <person name="Stetson K."/>
            <person name="Stone C."/>
            <person name="Stone S."/>
            <person name="Stubbs M."/>
            <person name="Talamas J."/>
            <person name="Tchuinga P."/>
            <person name="Tenzing P."/>
            <person name="Tesfaye S."/>
            <person name="Theodore J."/>
            <person name="Thoulutsang Y."/>
            <person name="Topham K."/>
            <person name="Towey S."/>
            <person name="Tsamla T."/>
            <person name="Tsomo N."/>
            <person name="Vallee D."/>
            <person name="Vassiliev H."/>
            <person name="Venkataraman V."/>
            <person name="Vinson J."/>
            <person name="Vo A."/>
            <person name="Wade C."/>
            <person name="Wang S."/>
            <person name="Wangchuk T."/>
            <person name="Wangdi T."/>
            <person name="Whittaker C."/>
            <person name="Wilkinson J."/>
            <person name="Wu Y."/>
            <person name="Wyman D."/>
            <person name="Yadav S."/>
            <person name="Yang S."/>
            <person name="Yang X."/>
            <person name="Yeager S."/>
            <person name="Yee E."/>
            <person name="Young G."/>
            <person name="Zainoun J."/>
            <person name="Zembeck L."/>
            <person name="Zimmer A."/>
            <person name="Zody M."/>
            <person name="Lander E."/>
        </authorList>
    </citation>
    <scope>NUCLEOTIDE SEQUENCE [LARGE SCALE GENOMIC DNA]</scope>
</reference>
<reference evidence="1" key="2">
    <citation type="submission" date="2025-08" db="UniProtKB">
        <authorList>
            <consortium name="Ensembl"/>
        </authorList>
    </citation>
    <scope>IDENTIFICATION</scope>
</reference>
<dbReference type="Ensembl" id="ENSCSAVT00000001680.1">
    <property type="protein sequence ID" value="ENSCSAVP00000001653.1"/>
    <property type="gene ID" value="ENSCSAVG00000000954.1"/>
</dbReference>
<evidence type="ECO:0000313" key="2">
    <source>
        <dbReference type="Proteomes" id="UP000007875"/>
    </source>
</evidence>
<reference evidence="1" key="3">
    <citation type="submission" date="2025-09" db="UniProtKB">
        <authorList>
            <consortium name="Ensembl"/>
        </authorList>
    </citation>
    <scope>IDENTIFICATION</scope>
</reference>